<reference evidence="7 8" key="1">
    <citation type="submission" date="2017-11" db="EMBL/GenBank/DDBJ databases">
        <title>Streptomyces carmine sp. nov., a novel actinomycete isolated from Sophora alopecuroides in Xinjiang, China.</title>
        <authorList>
            <person name="Wang Y."/>
            <person name="Luo X."/>
            <person name="Wan C."/>
            <person name="Zhang L."/>
        </authorList>
    </citation>
    <scope>NUCLEOTIDE SEQUENCE [LARGE SCALE GENOMIC DNA]</scope>
    <source>
        <strain evidence="7 8">TRM SA0054</strain>
    </source>
</reference>
<evidence type="ECO:0000256" key="5">
    <source>
        <dbReference type="ARBA" id="ARBA00022842"/>
    </source>
</evidence>
<dbReference type="PROSITE" id="PS00723">
    <property type="entry name" value="POLYPRENYL_SYNTHASE_1"/>
    <property type="match status" value="1"/>
</dbReference>
<keyword evidence="4" id="KW-0479">Metal-binding</keyword>
<dbReference type="CDD" id="cd00685">
    <property type="entry name" value="Trans_IPPS_HT"/>
    <property type="match status" value="1"/>
</dbReference>
<keyword evidence="8" id="KW-1185">Reference proteome</keyword>
<protein>
    <submittedName>
        <fullName evidence="7">Geranylgeranyl pyrophosphate synthase</fullName>
    </submittedName>
</protein>
<dbReference type="PANTHER" id="PTHR12001">
    <property type="entry name" value="GERANYLGERANYL PYROPHOSPHATE SYNTHASE"/>
    <property type="match status" value="1"/>
</dbReference>
<dbReference type="AlphaFoldDB" id="A0A2M8LVI7"/>
<sequence length="362" mass="38418">MTVSYLGAAVDTAAIDAAISDFFAERRVETASLGEDFAATVAELEDYVLRGGKRIRPAFAWLGWIGAGGDPGGPIAAAVLRACAGFELLHVSGLIHDDIIDASRTRRGHPAAHVVFAERHRMRRFSGDPGAFGAGAAILVGDLVLVWSDVMVRASGLPADAQTRLGPVWSAVRYEVMYGQLLDLISQASNDEDVHAALLVDHYKTASYTVERPLQFGAAIADADAGLVAAYRAFGADIGIAFQLRDDLLGVFGDPAVTGKPSGDDLREGKRTVLLATALKRADERDPRAAAFLRSTIGTDLTDEDLARVRAVLTDVGAVDHIEKEIARRADRATAVLEASSATNPAKQQLAAVAIKATQRIH</sequence>
<gene>
    <name evidence="7" type="ORF">CUT44_19425</name>
</gene>
<evidence type="ECO:0000256" key="6">
    <source>
        <dbReference type="RuleBase" id="RU004466"/>
    </source>
</evidence>
<evidence type="ECO:0000256" key="2">
    <source>
        <dbReference type="ARBA" id="ARBA00006706"/>
    </source>
</evidence>
<evidence type="ECO:0000256" key="4">
    <source>
        <dbReference type="ARBA" id="ARBA00022723"/>
    </source>
</evidence>
<comment type="similarity">
    <text evidence="2 6">Belongs to the FPP/GGPP synthase family.</text>
</comment>
<evidence type="ECO:0000256" key="3">
    <source>
        <dbReference type="ARBA" id="ARBA00022679"/>
    </source>
</evidence>
<dbReference type="GO" id="GO:0046872">
    <property type="term" value="F:metal ion binding"/>
    <property type="evidence" value="ECO:0007669"/>
    <property type="project" value="UniProtKB-KW"/>
</dbReference>
<evidence type="ECO:0000313" key="7">
    <source>
        <dbReference type="EMBL" id="PJE95978.1"/>
    </source>
</evidence>
<comment type="cofactor">
    <cofactor evidence="1">
        <name>Mg(2+)</name>
        <dbReference type="ChEBI" id="CHEBI:18420"/>
    </cofactor>
</comment>
<evidence type="ECO:0000256" key="1">
    <source>
        <dbReference type="ARBA" id="ARBA00001946"/>
    </source>
</evidence>
<dbReference type="RefSeq" id="WP_100203164.1">
    <property type="nucleotide sequence ID" value="NZ_PGGW01000060.1"/>
</dbReference>
<accession>A0A2M8LVI7</accession>
<dbReference type="EMBL" id="PGGW01000060">
    <property type="protein sequence ID" value="PJE95978.1"/>
    <property type="molecule type" value="Genomic_DNA"/>
</dbReference>
<organism evidence="7 8">
    <name type="scientific">Streptomyces carminius</name>
    <dbReference type="NCBI Taxonomy" id="2665496"/>
    <lineage>
        <taxon>Bacteria</taxon>
        <taxon>Bacillati</taxon>
        <taxon>Actinomycetota</taxon>
        <taxon>Actinomycetes</taxon>
        <taxon>Kitasatosporales</taxon>
        <taxon>Streptomycetaceae</taxon>
        <taxon>Streptomyces</taxon>
    </lineage>
</organism>
<dbReference type="InterPro" id="IPR008949">
    <property type="entry name" value="Isoprenoid_synthase_dom_sf"/>
</dbReference>
<name>A0A2M8LVI7_9ACTN</name>
<dbReference type="Proteomes" id="UP000230407">
    <property type="component" value="Unassembled WGS sequence"/>
</dbReference>
<dbReference type="Gene3D" id="1.10.600.10">
    <property type="entry name" value="Farnesyl Diphosphate Synthase"/>
    <property type="match status" value="1"/>
</dbReference>
<keyword evidence="5" id="KW-0460">Magnesium</keyword>
<evidence type="ECO:0000313" key="8">
    <source>
        <dbReference type="Proteomes" id="UP000230407"/>
    </source>
</evidence>
<comment type="caution">
    <text evidence="7">The sequence shown here is derived from an EMBL/GenBank/DDBJ whole genome shotgun (WGS) entry which is preliminary data.</text>
</comment>
<dbReference type="SUPFAM" id="SSF48576">
    <property type="entry name" value="Terpenoid synthases"/>
    <property type="match status" value="1"/>
</dbReference>
<dbReference type="Pfam" id="PF00348">
    <property type="entry name" value="polyprenyl_synt"/>
    <property type="match status" value="1"/>
</dbReference>
<dbReference type="PANTHER" id="PTHR12001:SF85">
    <property type="entry name" value="SHORT CHAIN ISOPRENYL DIPHOSPHATE SYNTHASE"/>
    <property type="match status" value="1"/>
</dbReference>
<keyword evidence="3 6" id="KW-0808">Transferase</keyword>
<dbReference type="GO" id="GO:0004659">
    <property type="term" value="F:prenyltransferase activity"/>
    <property type="evidence" value="ECO:0007669"/>
    <property type="project" value="InterPro"/>
</dbReference>
<dbReference type="InterPro" id="IPR000092">
    <property type="entry name" value="Polyprenyl_synt"/>
</dbReference>
<dbReference type="GO" id="GO:0008299">
    <property type="term" value="P:isoprenoid biosynthetic process"/>
    <property type="evidence" value="ECO:0007669"/>
    <property type="project" value="InterPro"/>
</dbReference>
<dbReference type="InterPro" id="IPR033749">
    <property type="entry name" value="Polyprenyl_synt_CS"/>
</dbReference>
<dbReference type="PROSITE" id="PS00444">
    <property type="entry name" value="POLYPRENYL_SYNTHASE_2"/>
    <property type="match status" value="1"/>
</dbReference>
<proteinExistence type="inferred from homology"/>
<dbReference type="SFLD" id="SFLDS00005">
    <property type="entry name" value="Isoprenoid_Synthase_Type_I"/>
    <property type="match status" value="1"/>
</dbReference>